<proteinExistence type="predicted"/>
<dbReference type="PANTHER" id="PTHR47297:SF2">
    <property type="entry name" value="OS02G0606800 PROTEIN"/>
    <property type="match status" value="1"/>
</dbReference>
<sequence>MARLKVDGYQTISAGILDPNQTIVVVVDMVKGFVSEGAMADPEIARIAPEICQLETYFAHHLYFQDWHEADCMEFASFPPHCLAHTTESELLDCFKEDARHQTIIRKNSTNGLLAPAFLDRIDAHVLPWKYFVITGCCTDICVMQFALSLLAYLRQHDLNDKHILVPANCVDTYHQPDLHDAYASNEWALRFMQQAGIQVVSKIELKEI</sequence>
<keyword evidence="2" id="KW-0378">Hydrolase</keyword>
<dbReference type="PANTHER" id="PTHR47297">
    <property type="match status" value="1"/>
</dbReference>
<dbReference type="Gene3D" id="3.40.50.850">
    <property type="entry name" value="Isochorismatase-like"/>
    <property type="match status" value="1"/>
</dbReference>
<reference evidence="2" key="1">
    <citation type="submission" date="2020-10" db="EMBL/GenBank/DDBJ databases">
        <authorList>
            <person name="Gilroy R."/>
        </authorList>
    </citation>
    <scope>NUCLEOTIDE SEQUENCE</scope>
    <source>
        <strain evidence="2">CHK195-11698</strain>
    </source>
</reference>
<evidence type="ECO:0000259" key="1">
    <source>
        <dbReference type="Pfam" id="PF00857"/>
    </source>
</evidence>
<dbReference type="SUPFAM" id="SSF52499">
    <property type="entry name" value="Isochorismatase-like hydrolases"/>
    <property type="match status" value="1"/>
</dbReference>
<dbReference type="GO" id="GO:0019365">
    <property type="term" value="P:pyridine nucleotide salvage"/>
    <property type="evidence" value="ECO:0007669"/>
    <property type="project" value="InterPro"/>
</dbReference>
<organism evidence="2 3">
    <name type="scientific">Candidatus Fimiplasma intestinipullorum</name>
    <dbReference type="NCBI Taxonomy" id="2840825"/>
    <lineage>
        <taxon>Bacteria</taxon>
        <taxon>Bacillati</taxon>
        <taxon>Bacillota</taxon>
        <taxon>Clostridia</taxon>
        <taxon>Eubacteriales</taxon>
        <taxon>Candidatus Fimiplasma</taxon>
    </lineage>
</organism>
<comment type="caution">
    <text evidence="2">The sequence shown here is derived from an EMBL/GenBank/DDBJ whole genome shotgun (WGS) entry which is preliminary data.</text>
</comment>
<dbReference type="EMBL" id="DVMJ01000107">
    <property type="protein sequence ID" value="HIU14679.1"/>
    <property type="molecule type" value="Genomic_DNA"/>
</dbReference>
<dbReference type="InterPro" id="IPR036380">
    <property type="entry name" value="Isochorismatase-like_sf"/>
</dbReference>
<dbReference type="InterPro" id="IPR000868">
    <property type="entry name" value="Isochorismatase-like_dom"/>
</dbReference>
<protein>
    <submittedName>
        <fullName evidence="2">Cysteine hydrolase</fullName>
    </submittedName>
</protein>
<dbReference type="GO" id="GO:0008936">
    <property type="term" value="F:nicotinamidase activity"/>
    <property type="evidence" value="ECO:0007669"/>
    <property type="project" value="InterPro"/>
</dbReference>
<reference evidence="2" key="2">
    <citation type="journal article" date="2021" name="PeerJ">
        <title>Extensive microbial diversity within the chicken gut microbiome revealed by metagenomics and culture.</title>
        <authorList>
            <person name="Gilroy R."/>
            <person name="Ravi A."/>
            <person name="Getino M."/>
            <person name="Pursley I."/>
            <person name="Horton D.L."/>
            <person name="Alikhan N.F."/>
            <person name="Baker D."/>
            <person name="Gharbi K."/>
            <person name="Hall N."/>
            <person name="Watson M."/>
            <person name="Adriaenssens E.M."/>
            <person name="Foster-Nyarko E."/>
            <person name="Jarju S."/>
            <person name="Secka A."/>
            <person name="Antonio M."/>
            <person name="Oren A."/>
            <person name="Chaudhuri R.R."/>
            <person name="La Ragione R."/>
            <person name="Hildebrand F."/>
            <person name="Pallen M.J."/>
        </authorList>
    </citation>
    <scope>NUCLEOTIDE SEQUENCE</scope>
    <source>
        <strain evidence="2">CHK195-11698</strain>
    </source>
</reference>
<gene>
    <name evidence="2" type="ORF">IAD15_11540</name>
</gene>
<dbReference type="Pfam" id="PF00857">
    <property type="entry name" value="Isochorismatase"/>
    <property type="match status" value="1"/>
</dbReference>
<dbReference type="AlphaFoldDB" id="A0A9D1L1C4"/>
<evidence type="ECO:0000313" key="3">
    <source>
        <dbReference type="Proteomes" id="UP000824175"/>
    </source>
</evidence>
<name>A0A9D1L1C4_9FIRM</name>
<dbReference type="InterPro" id="IPR044717">
    <property type="entry name" value="NIC1"/>
</dbReference>
<feature type="domain" description="Isochorismatase-like" evidence="1">
    <location>
        <begin position="22"/>
        <end position="182"/>
    </location>
</feature>
<evidence type="ECO:0000313" key="2">
    <source>
        <dbReference type="EMBL" id="HIU14679.1"/>
    </source>
</evidence>
<dbReference type="Proteomes" id="UP000824175">
    <property type="component" value="Unassembled WGS sequence"/>
</dbReference>
<accession>A0A9D1L1C4</accession>